<dbReference type="OrthoDB" id="9811036at2"/>
<dbReference type="InterPro" id="IPR036249">
    <property type="entry name" value="Thioredoxin-like_sf"/>
</dbReference>
<proteinExistence type="predicted"/>
<keyword evidence="1" id="KW-0676">Redox-active center</keyword>
<evidence type="ECO:0000313" key="3">
    <source>
        <dbReference type="Proteomes" id="UP000321938"/>
    </source>
</evidence>
<dbReference type="SUPFAM" id="SSF52833">
    <property type="entry name" value="Thioredoxin-like"/>
    <property type="match status" value="1"/>
</dbReference>
<dbReference type="Gene3D" id="3.40.30.10">
    <property type="entry name" value="Glutaredoxin"/>
    <property type="match status" value="1"/>
</dbReference>
<evidence type="ECO:0000256" key="1">
    <source>
        <dbReference type="ARBA" id="ARBA00023284"/>
    </source>
</evidence>
<accession>A0A5C7B9D8</accession>
<reference evidence="2 3" key="1">
    <citation type="submission" date="2019-08" db="EMBL/GenBank/DDBJ databases">
        <title>Genome of Psychroserpens burtonensis ACAM 167.</title>
        <authorList>
            <person name="Bowman J.P."/>
        </authorList>
    </citation>
    <scope>NUCLEOTIDE SEQUENCE [LARGE SCALE GENOMIC DNA]</scope>
    <source>
        <strain evidence="2 3">ACAM 167</strain>
    </source>
</reference>
<dbReference type="Proteomes" id="UP000321938">
    <property type="component" value="Unassembled WGS sequence"/>
</dbReference>
<keyword evidence="3" id="KW-1185">Reference proteome</keyword>
<gene>
    <name evidence="2" type="ORF">ES692_08290</name>
</gene>
<dbReference type="RefSeq" id="WP_028870692.1">
    <property type="nucleotide sequence ID" value="NZ_VOSB01000010.1"/>
</dbReference>
<organism evidence="2 3">
    <name type="scientific">Psychroserpens burtonensis</name>
    <dbReference type="NCBI Taxonomy" id="49278"/>
    <lineage>
        <taxon>Bacteria</taxon>
        <taxon>Pseudomonadati</taxon>
        <taxon>Bacteroidota</taxon>
        <taxon>Flavobacteriia</taxon>
        <taxon>Flavobacteriales</taxon>
        <taxon>Flavobacteriaceae</taxon>
        <taxon>Psychroserpens</taxon>
    </lineage>
</organism>
<dbReference type="AlphaFoldDB" id="A0A5C7B9D8"/>
<dbReference type="Pfam" id="PF13899">
    <property type="entry name" value="Thioredoxin_7"/>
    <property type="match status" value="1"/>
</dbReference>
<dbReference type="STRING" id="1123037.GCA_000425305_00198"/>
<dbReference type="EMBL" id="VOSB01000010">
    <property type="protein sequence ID" value="TXE17886.1"/>
    <property type="molecule type" value="Genomic_DNA"/>
</dbReference>
<evidence type="ECO:0000313" key="2">
    <source>
        <dbReference type="EMBL" id="TXE17886.1"/>
    </source>
</evidence>
<name>A0A5C7B9D8_9FLAO</name>
<comment type="caution">
    <text evidence="2">The sequence shown here is derived from an EMBL/GenBank/DDBJ whole genome shotgun (WGS) entry which is preliminary data.</text>
</comment>
<dbReference type="InterPro" id="IPR017937">
    <property type="entry name" value="Thioredoxin_CS"/>
</dbReference>
<sequence length="155" mass="18332">MKHIFLSLVFSSFVIISYSQSDKTIEWKTWEQLEHALKEQPKPVLIYFHADWCAYCKKLDREVFTNTKVVEKINRDYYAVEMDVETLDTIVFDGVTFVNTQAETKRNPTHELPLLLGSRENEVFSLPVTLFFDTNFVVRDRTYNYYTARQLLDAL</sequence>
<dbReference type="PROSITE" id="PS00194">
    <property type="entry name" value="THIOREDOXIN_1"/>
    <property type="match status" value="1"/>
</dbReference>
<protein>
    <submittedName>
        <fullName evidence="2">DUF255 domain-containing protein</fullName>
    </submittedName>
</protein>